<dbReference type="RefSeq" id="WP_331244264.1">
    <property type="nucleotide sequence ID" value="NZ_JAQSGJ010000043.1"/>
</dbReference>
<keyword evidence="4" id="KW-0255">Endonuclease</keyword>
<gene>
    <name evidence="4" type="ORF">PS435_12485</name>
</gene>
<keyword evidence="5" id="KW-1185">Reference proteome</keyword>
<protein>
    <submittedName>
        <fullName evidence="4">Restriction endonuclease</fullName>
        <ecNumber evidence="4">3.1.21.-</ecNumber>
    </submittedName>
</protein>
<evidence type="ECO:0000313" key="4">
    <source>
        <dbReference type="EMBL" id="MEE6716671.1"/>
    </source>
</evidence>
<dbReference type="GO" id="GO:0004519">
    <property type="term" value="F:endonuclease activity"/>
    <property type="evidence" value="ECO:0007669"/>
    <property type="project" value="UniProtKB-KW"/>
</dbReference>
<dbReference type="EC" id="3.1.21.-" evidence="4"/>
<dbReference type="Proteomes" id="UP001330016">
    <property type="component" value="Unassembled WGS sequence"/>
</dbReference>
<feature type="compositionally biased region" description="Basic and acidic residues" evidence="2">
    <location>
        <begin position="130"/>
        <end position="139"/>
    </location>
</feature>
<dbReference type="PANTHER" id="PTHR30015:SF7">
    <property type="entry name" value="TYPE IV METHYL-DIRECTED RESTRICTION ENZYME ECOKMRR"/>
    <property type="match status" value="1"/>
</dbReference>
<keyword evidence="1 4" id="KW-0378">Hydrolase</keyword>
<dbReference type="GO" id="GO:0016787">
    <property type="term" value="F:hydrolase activity"/>
    <property type="evidence" value="ECO:0007669"/>
    <property type="project" value="UniProtKB-KW"/>
</dbReference>
<feature type="domain" description="Restriction endonuclease type IV Mrr" evidence="3">
    <location>
        <begin position="165"/>
        <end position="280"/>
    </location>
</feature>
<evidence type="ECO:0000256" key="2">
    <source>
        <dbReference type="SAM" id="MobiDB-lite"/>
    </source>
</evidence>
<proteinExistence type="predicted"/>
<dbReference type="InterPro" id="IPR052906">
    <property type="entry name" value="Type_IV_Methyl-Rstrct_Enzyme"/>
</dbReference>
<evidence type="ECO:0000313" key="5">
    <source>
        <dbReference type="Proteomes" id="UP001330016"/>
    </source>
</evidence>
<comment type="caution">
    <text evidence="4">The sequence shown here is derived from an EMBL/GenBank/DDBJ whole genome shotgun (WGS) entry which is preliminary data.</text>
</comment>
<sequence>MEKKNFPELPRKQQEAELFRMIIEVLRQEGGRALARDIIQVLLESDNGIPEAYITEQRPTKDGQHMYQPFLFPFNFAASNLVFAKLITRPARGELELTKEGRLVDVAAAGFAAMVQDRARPEWQKRHEENLARKAKSADADVLDDETETPTDDWRQELITALYGLTPGKFELFARSLVKAMGVNLDETIGVKLTGDGGLDGYGYLLADDFRTTRVAIQAKRWQGLVPSPEIDKFRGAMDKYSAEYGIFVTTSNFTRDAIKSARQGSRVITLINGDRLCDLTAKYQVHVKPVIAYELDEFFDDPE</sequence>
<name>A0ABU7T263_9LACO</name>
<evidence type="ECO:0000256" key="1">
    <source>
        <dbReference type="ARBA" id="ARBA00022801"/>
    </source>
</evidence>
<accession>A0ABU7T263</accession>
<dbReference type="InterPro" id="IPR007560">
    <property type="entry name" value="Restrct_endonuc_IV_Mrr"/>
</dbReference>
<reference evidence="4 5" key="1">
    <citation type="submission" date="2023-02" db="EMBL/GenBank/DDBJ databases">
        <title>The predominant lactic acid bacteria and yeasts involved in the spontaneous fermentation of millet during the production of the traditional porridge Hausa koko in Ghana.</title>
        <authorList>
            <person name="Atter A."/>
            <person name="Diaz M."/>
        </authorList>
    </citation>
    <scope>NUCLEOTIDE SEQUENCE [LARGE SCALE GENOMIC DNA]</scope>
    <source>
        <strain evidence="4 5">FI11640</strain>
    </source>
</reference>
<dbReference type="EMBL" id="JAQSGK010000043">
    <property type="protein sequence ID" value="MEE6716671.1"/>
    <property type="molecule type" value="Genomic_DNA"/>
</dbReference>
<dbReference type="Gene3D" id="3.40.1350.10">
    <property type="match status" value="1"/>
</dbReference>
<dbReference type="SUPFAM" id="SSF52980">
    <property type="entry name" value="Restriction endonuclease-like"/>
    <property type="match status" value="1"/>
</dbReference>
<dbReference type="PANTHER" id="PTHR30015">
    <property type="entry name" value="MRR RESTRICTION SYSTEM PROTEIN"/>
    <property type="match status" value="1"/>
</dbReference>
<dbReference type="Pfam" id="PF04471">
    <property type="entry name" value="Mrr_cat"/>
    <property type="match status" value="1"/>
</dbReference>
<feature type="region of interest" description="Disordered" evidence="2">
    <location>
        <begin position="130"/>
        <end position="149"/>
    </location>
</feature>
<keyword evidence="4" id="KW-0540">Nuclease</keyword>
<dbReference type="InterPro" id="IPR011335">
    <property type="entry name" value="Restrct_endonuc-II-like"/>
</dbReference>
<dbReference type="InterPro" id="IPR011856">
    <property type="entry name" value="tRNA_endonuc-like_dom_sf"/>
</dbReference>
<evidence type="ECO:0000259" key="3">
    <source>
        <dbReference type="Pfam" id="PF04471"/>
    </source>
</evidence>
<organism evidence="4 5">
    <name type="scientific">Schleiferilactobacillus harbinensis</name>
    <dbReference type="NCBI Taxonomy" id="304207"/>
    <lineage>
        <taxon>Bacteria</taxon>
        <taxon>Bacillati</taxon>
        <taxon>Bacillota</taxon>
        <taxon>Bacilli</taxon>
        <taxon>Lactobacillales</taxon>
        <taxon>Lactobacillaceae</taxon>
        <taxon>Schleiferilactobacillus</taxon>
    </lineage>
</organism>